<dbReference type="GO" id="GO:0004674">
    <property type="term" value="F:protein serine/threonine kinase activity"/>
    <property type="evidence" value="ECO:0007669"/>
    <property type="project" value="UniProtKB-KW"/>
</dbReference>
<dbReference type="GO" id="GO:0004712">
    <property type="term" value="F:protein serine/threonine/tyrosine kinase activity"/>
    <property type="evidence" value="ECO:0007669"/>
    <property type="project" value="UniProtKB-EC"/>
</dbReference>
<dbReference type="InterPro" id="IPR017441">
    <property type="entry name" value="Protein_kinase_ATP_BS"/>
</dbReference>
<reference evidence="14" key="1">
    <citation type="journal article" date="2022" name="IScience">
        <title>Evolution of zygomycete secretomes and the origins of terrestrial fungal ecologies.</title>
        <authorList>
            <person name="Chang Y."/>
            <person name="Wang Y."/>
            <person name="Mondo S."/>
            <person name="Ahrendt S."/>
            <person name="Andreopoulos W."/>
            <person name="Barry K."/>
            <person name="Beard J."/>
            <person name="Benny G.L."/>
            <person name="Blankenship S."/>
            <person name="Bonito G."/>
            <person name="Cuomo C."/>
            <person name="Desiro A."/>
            <person name="Gervers K.A."/>
            <person name="Hundley H."/>
            <person name="Kuo A."/>
            <person name="LaButti K."/>
            <person name="Lang B.F."/>
            <person name="Lipzen A."/>
            <person name="O'Donnell K."/>
            <person name="Pangilinan J."/>
            <person name="Reynolds N."/>
            <person name="Sandor L."/>
            <person name="Smith M.E."/>
            <person name="Tsang A."/>
            <person name="Grigoriev I.V."/>
            <person name="Stajich J.E."/>
            <person name="Spatafora J.W."/>
        </authorList>
    </citation>
    <scope>NUCLEOTIDE SEQUENCE</scope>
    <source>
        <strain evidence="14">RSA 2281</strain>
    </source>
</reference>
<dbReference type="Proteomes" id="UP001209540">
    <property type="component" value="Unassembled WGS sequence"/>
</dbReference>
<dbReference type="InterPro" id="IPR008271">
    <property type="entry name" value="Ser/Thr_kinase_AS"/>
</dbReference>
<evidence type="ECO:0000256" key="2">
    <source>
        <dbReference type="ARBA" id="ARBA00013203"/>
    </source>
</evidence>
<evidence type="ECO:0000256" key="8">
    <source>
        <dbReference type="ARBA" id="ARBA00049003"/>
    </source>
</evidence>
<dbReference type="InterPro" id="IPR042521">
    <property type="entry name" value="DYRK"/>
</dbReference>
<comment type="caution">
    <text evidence="14">The sequence shown here is derived from an EMBL/GenBank/DDBJ whole genome shotgun (WGS) entry which is preliminary data.</text>
</comment>
<reference evidence="14" key="2">
    <citation type="submission" date="2023-02" db="EMBL/GenBank/DDBJ databases">
        <authorList>
            <consortium name="DOE Joint Genome Institute"/>
            <person name="Mondo S.J."/>
            <person name="Chang Y."/>
            <person name="Wang Y."/>
            <person name="Ahrendt S."/>
            <person name="Andreopoulos W."/>
            <person name="Barry K."/>
            <person name="Beard J."/>
            <person name="Benny G.L."/>
            <person name="Blankenship S."/>
            <person name="Bonito G."/>
            <person name="Cuomo C."/>
            <person name="Desiro A."/>
            <person name="Gervers K.A."/>
            <person name="Hundley H."/>
            <person name="Kuo A."/>
            <person name="LaButti K."/>
            <person name="Lang B.F."/>
            <person name="Lipzen A."/>
            <person name="O'Donnell K."/>
            <person name="Pangilinan J."/>
            <person name="Reynolds N."/>
            <person name="Sandor L."/>
            <person name="Smith M.W."/>
            <person name="Tsang A."/>
            <person name="Grigoriev I.V."/>
            <person name="Stajich J.E."/>
            <person name="Spatafora J.W."/>
        </authorList>
    </citation>
    <scope>NUCLEOTIDE SEQUENCE</scope>
    <source>
        <strain evidence="14">RSA 2281</strain>
    </source>
</reference>
<dbReference type="InterPro" id="IPR011009">
    <property type="entry name" value="Kinase-like_dom_sf"/>
</dbReference>
<dbReference type="Pfam" id="PF00069">
    <property type="entry name" value="Pkinase"/>
    <property type="match status" value="1"/>
</dbReference>
<comment type="catalytic activity">
    <reaction evidence="8">
        <text>L-seryl-[protein] + ATP = O-phospho-L-seryl-[protein] + ADP + H(+)</text>
        <dbReference type="Rhea" id="RHEA:17989"/>
        <dbReference type="Rhea" id="RHEA-COMP:9863"/>
        <dbReference type="Rhea" id="RHEA-COMP:11604"/>
        <dbReference type="ChEBI" id="CHEBI:15378"/>
        <dbReference type="ChEBI" id="CHEBI:29999"/>
        <dbReference type="ChEBI" id="CHEBI:30616"/>
        <dbReference type="ChEBI" id="CHEBI:83421"/>
        <dbReference type="ChEBI" id="CHEBI:456216"/>
        <dbReference type="EC" id="2.7.12.1"/>
    </reaction>
</comment>
<feature type="region of interest" description="Disordered" evidence="12">
    <location>
        <begin position="663"/>
        <end position="682"/>
    </location>
</feature>
<feature type="compositionally biased region" description="Low complexity" evidence="12">
    <location>
        <begin position="112"/>
        <end position="152"/>
    </location>
</feature>
<feature type="region of interest" description="Disordered" evidence="12">
    <location>
        <begin position="275"/>
        <end position="325"/>
    </location>
</feature>
<dbReference type="Gene3D" id="3.30.10.30">
    <property type="entry name" value="DYRK"/>
    <property type="match status" value="1"/>
</dbReference>
<feature type="compositionally biased region" description="Basic and acidic residues" evidence="12">
    <location>
        <begin position="292"/>
        <end position="306"/>
    </location>
</feature>
<feature type="compositionally biased region" description="Basic residues" evidence="12">
    <location>
        <begin position="153"/>
        <end position="162"/>
    </location>
</feature>
<dbReference type="GO" id="GO:0005524">
    <property type="term" value="F:ATP binding"/>
    <property type="evidence" value="ECO:0007669"/>
    <property type="project" value="UniProtKB-UniRule"/>
</dbReference>
<feature type="domain" description="Protein kinase" evidence="13">
    <location>
        <begin position="428"/>
        <end position="724"/>
    </location>
</feature>
<dbReference type="CDD" id="cd14210">
    <property type="entry name" value="PKc_DYRK"/>
    <property type="match status" value="1"/>
</dbReference>
<dbReference type="PANTHER" id="PTHR24058">
    <property type="entry name" value="DUAL SPECIFICITY PROTEIN KINASE"/>
    <property type="match status" value="1"/>
</dbReference>
<evidence type="ECO:0000259" key="13">
    <source>
        <dbReference type="PROSITE" id="PS50011"/>
    </source>
</evidence>
<evidence type="ECO:0000313" key="15">
    <source>
        <dbReference type="Proteomes" id="UP001209540"/>
    </source>
</evidence>
<keyword evidence="3" id="KW-0723">Serine/threonine-protein kinase</keyword>
<evidence type="ECO:0000313" key="14">
    <source>
        <dbReference type="EMBL" id="KAI9249401.1"/>
    </source>
</evidence>
<sequence>MAPLALPPMKLEPLSLTVPENPKETAAKHLTRAAAKTPTRIPLPISRTSRQSRYQDNANCSSTASEDELSGSEREQLIRPMNGGGTIVKPKKSSDLTTVSAAKVGPTTTVYSGSMVVSNSTSSRYSTGNTSGKPTASSSIRTTASTKTPKSSTSHHLHRPHKVPSTTLSENGITRQRKLSTLSSSTKTITGGRKHSIVNDLLQDQLEKSKSQALSVNLVSAHGLISPPESIIKGNKPSSSTTTTTAAATNDNIYHTIPIRRKPTLLHERLQGLVDESNNPTNSTSTAWSSLVEREKKNKQPHRELSSEVTVLRGGSTSTSTTASAKEEMANLTSGQSWHTSSEHSKYIRDREKGLRVAMSPQAALKLYQPSLSPYEKKEILEYSQIFFVGNHAQKRQATPDHPTCNHGYDDDRGDYHIVLRDHLGYRYEVLELLGKGSFGQVLKCFDHKTGQMVAVKIIRNKKRFHAQALVEVKILKDLVQWDPEDKHNNVRMLDHFYFRSHLCIAFECLSINLYDFIKSNNFQGFSMGLIRRFTIQLLNSLVLLHKHKLIHCDLKPENVLLKHPTKSSIKVIDFGSSCLESEKVYTYIQSRFYRSPEVILGMEYSMAIDMWSVGCILAELHTGYPLFPGENEQEQLACIMEIQGIPEKHLIEKSSRKKLFFDSNGNPRISPNSKGRKRRPGTKALGQALKASDENFTDFVNRCLQWDPDRRLKPEDAFKHPWIVRSSSTKRQAR</sequence>
<protein>
    <recommendedName>
        <fullName evidence="2">dual-specificity kinase</fullName>
        <ecNumber evidence="2">2.7.12.1</ecNumber>
    </recommendedName>
</protein>
<keyword evidence="6 14" id="KW-0418">Kinase</keyword>
<comment type="catalytic activity">
    <reaction evidence="9">
        <text>L-threonyl-[protein] + ATP = O-phospho-L-threonyl-[protein] + ADP + H(+)</text>
        <dbReference type="Rhea" id="RHEA:46608"/>
        <dbReference type="Rhea" id="RHEA-COMP:11060"/>
        <dbReference type="Rhea" id="RHEA-COMP:11605"/>
        <dbReference type="ChEBI" id="CHEBI:15378"/>
        <dbReference type="ChEBI" id="CHEBI:30013"/>
        <dbReference type="ChEBI" id="CHEBI:30616"/>
        <dbReference type="ChEBI" id="CHEBI:61977"/>
        <dbReference type="ChEBI" id="CHEBI:456216"/>
        <dbReference type="EC" id="2.7.12.1"/>
    </reaction>
</comment>
<evidence type="ECO:0000256" key="12">
    <source>
        <dbReference type="SAM" id="MobiDB-lite"/>
    </source>
</evidence>
<dbReference type="SUPFAM" id="SSF56112">
    <property type="entry name" value="Protein kinase-like (PK-like)"/>
    <property type="match status" value="1"/>
</dbReference>
<dbReference type="PROSITE" id="PS00107">
    <property type="entry name" value="PROTEIN_KINASE_ATP"/>
    <property type="match status" value="1"/>
</dbReference>
<dbReference type="FunFam" id="1.10.510.10:FF:000112">
    <property type="entry name" value="Putative dual specificity tyrosine-phosphorylation-regulated kinase 2"/>
    <property type="match status" value="1"/>
</dbReference>
<evidence type="ECO:0000256" key="9">
    <source>
        <dbReference type="ARBA" id="ARBA00049308"/>
    </source>
</evidence>
<feature type="region of interest" description="Disordered" evidence="12">
    <location>
        <begin position="31"/>
        <end position="100"/>
    </location>
</feature>
<accession>A0AAD5JQ43</accession>
<dbReference type="Gene3D" id="1.10.510.10">
    <property type="entry name" value="Transferase(Phosphotransferase) domain 1"/>
    <property type="match status" value="1"/>
</dbReference>
<evidence type="ECO:0000256" key="5">
    <source>
        <dbReference type="ARBA" id="ARBA00022741"/>
    </source>
</evidence>
<comment type="catalytic activity">
    <reaction evidence="10">
        <text>L-tyrosyl-[protein] + ATP = O-phospho-L-tyrosyl-[protein] + ADP + H(+)</text>
        <dbReference type="Rhea" id="RHEA:10596"/>
        <dbReference type="Rhea" id="RHEA-COMP:10136"/>
        <dbReference type="Rhea" id="RHEA-COMP:20101"/>
        <dbReference type="ChEBI" id="CHEBI:15378"/>
        <dbReference type="ChEBI" id="CHEBI:30616"/>
        <dbReference type="ChEBI" id="CHEBI:46858"/>
        <dbReference type="ChEBI" id="CHEBI:61978"/>
        <dbReference type="ChEBI" id="CHEBI:456216"/>
        <dbReference type="EC" id="2.7.12.1"/>
    </reaction>
</comment>
<feature type="compositionally biased region" description="Polar residues" evidence="12">
    <location>
        <begin position="164"/>
        <end position="174"/>
    </location>
</feature>
<dbReference type="SMART" id="SM00220">
    <property type="entry name" value="S_TKc"/>
    <property type="match status" value="1"/>
</dbReference>
<evidence type="ECO:0000256" key="3">
    <source>
        <dbReference type="ARBA" id="ARBA00022527"/>
    </source>
</evidence>
<feature type="compositionally biased region" description="Polar residues" evidence="12">
    <location>
        <begin position="46"/>
        <end position="64"/>
    </location>
</feature>
<dbReference type="FunFam" id="3.30.200.20:FF:000087">
    <property type="entry name" value="Dual specificity tyrosine-phosphorylation-regulated kinase 1A"/>
    <property type="match status" value="1"/>
</dbReference>
<proteinExistence type="inferred from homology"/>
<dbReference type="InterPro" id="IPR000719">
    <property type="entry name" value="Prot_kinase_dom"/>
</dbReference>
<name>A0AAD5JQ43_9FUNG</name>
<feature type="compositionally biased region" description="Polar residues" evidence="12">
    <location>
        <begin position="276"/>
        <end position="289"/>
    </location>
</feature>
<feature type="compositionally biased region" description="Polar residues" evidence="12">
    <location>
        <begin position="664"/>
        <end position="674"/>
    </location>
</feature>
<dbReference type="EC" id="2.7.12.1" evidence="2"/>
<feature type="compositionally biased region" description="Low complexity" evidence="12">
    <location>
        <begin position="179"/>
        <end position="190"/>
    </location>
</feature>
<dbReference type="GO" id="GO:0005856">
    <property type="term" value="C:cytoskeleton"/>
    <property type="evidence" value="ECO:0007669"/>
    <property type="project" value="TreeGrafter"/>
</dbReference>
<feature type="binding site" evidence="11">
    <location>
        <position position="457"/>
    </location>
    <ligand>
        <name>ATP</name>
        <dbReference type="ChEBI" id="CHEBI:30616"/>
    </ligand>
</feature>
<dbReference type="Gene3D" id="3.30.200.20">
    <property type="entry name" value="Phosphorylase Kinase, domain 1"/>
    <property type="match status" value="1"/>
</dbReference>
<dbReference type="PROSITE" id="PS50011">
    <property type="entry name" value="PROTEIN_KINASE_DOM"/>
    <property type="match status" value="1"/>
</dbReference>
<evidence type="ECO:0000256" key="11">
    <source>
        <dbReference type="PROSITE-ProRule" id="PRU10141"/>
    </source>
</evidence>
<dbReference type="PANTHER" id="PTHR24058:SF22">
    <property type="entry name" value="DUAL SPECIFICITY TYROSINE-PHOSPHORYLATION-REGULATED KINASE 4"/>
    <property type="match status" value="1"/>
</dbReference>
<evidence type="ECO:0000256" key="10">
    <source>
        <dbReference type="ARBA" id="ARBA00051680"/>
    </source>
</evidence>
<dbReference type="EMBL" id="JAIXMP010000035">
    <property type="protein sequence ID" value="KAI9249401.1"/>
    <property type="molecule type" value="Genomic_DNA"/>
</dbReference>
<comment type="similarity">
    <text evidence="1">Belongs to the protein kinase superfamily. CMGC Ser/Thr protein kinase family. MNB/DYRK subfamily.</text>
</comment>
<keyword evidence="5 11" id="KW-0547">Nucleotide-binding</keyword>
<dbReference type="PROSITE" id="PS00108">
    <property type="entry name" value="PROTEIN_KINASE_ST"/>
    <property type="match status" value="1"/>
</dbReference>
<evidence type="ECO:0000256" key="7">
    <source>
        <dbReference type="ARBA" id="ARBA00022840"/>
    </source>
</evidence>
<dbReference type="GO" id="GO:0005737">
    <property type="term" value="C:cytoplasm"/>
    <property type="evidence" value="ECO:0007669"/>
    <property type="project" value="TreeGrafter"/>
</dbReference>
<dbReference type="AlphaFoldDB" id="A0AAD5JQ43"/>
<dbReference type="InterPro" id="IPR050494">
    <property type="entry name" value="Ser_Thr_dual-spec_kinase"/>
</dbReference>
<keyword evidence="15" id="KW-1185">Reference proteome</keyword>
<evidence type="ECO:0000256" key="4">
    <source>
        <dbReference type="ARBA" id="ARBA00022679"/>
    </source>
</evidence>
<organism evidence="14 15">
    <name type="scientific">Phascolomyces articulosus</name>
    <dbReference type="NCBI Taxonomy" id="60185"/>
    <lineage>
        <taxon>Eukaryota</taxon>
        <taxon>Fungi</taxon>
        <taxon>Fungi incertae sedis</taxon>
        <taxon>Mucoromycota</taxon>
        <taxon>Mucoromycotina</taxon>
        <taxon>Mucoromycetes</taxon>
        <taxon>Mucorales</taxon>
        <taxon>Lichtheimiaceae</taxon>
        <taxon>Phascolomyces</taxon>
    </lineage>
</organism>
<gene>
    <name evidence="14" type="ORF">BDA99DRAFT_218090</name>
</gene>
<keyword evidence="7 11" id="KW-0067">ATP-binding</keyword>
<feature type="region of interest" description="Disordered" evidence="12">
    <location>
        <begin position="112"/>
        <end position="190"/>
    </location>
</feature>
<keyword evidence="4" id="KW-0808">Transferase</keyword>
<evidence type="ECO:0000256" key="1">
    <source>
        <dbReference type="ARBA" id="ARBA00008867"/>
    </source>
</evidence>
<evidence type="ECO:0000256" key="6">
    <source>
        <dbReference type="ARBA" id="ARBA00022777"/>
    </source>
</evidence>